<evidence type="ECO:0000313" key="2">
    <source>
        <dbReference type="Proteomes" id="UP001151002"/>
    </source>
</evidence>
<accession>A0ABT4BBW8</accession>
<organism evidence="1 2">
    <name type="scientific">Paractinoplanes pyxinae</name>
    <dbReference type="NCBI Taxonomy" id="2997416"/>
    <lineage>
        <taxon>Bacteria</taxon>
        <taxon>Bacillati</taxon>
        <taxon>Actinomycetota</taxon>
        <taxon>Actinomycetes</taxon>
        <taxon>Micromonosporales</taxon>
        <taxon>Micromonosporaceae</taxon>
        <taxon>Paractinoplanes</taxon>
    </lineage>
</organism>
<comment type="caution">
    <text evidence="1">The sequence shown here is derived from an EMBL/GenBank/DDBJ whole genome shotgun (WGS) entry which is preliminary data.</text>
</comment>
<dbReference type="RefSeq" id="WP_267567576.1">
    <property type="nucleotide sequence ID" value="NZ_JAPNTZ010000014.1"/>
</dbReference>
<gene>
    <name evidence="1" type="ORF">OWR29_34315</name>
</gene>
<protein>
    <submittedName>
        <fullName evidence="1">Uncharacterized protein</fullName>
    </submittedName>
</protein>
<dbReference type="Proteomes" id="UP001151002">
    <property type="component" value="Unassembled WGS sequence"/>
</dbReference>
<evidence type="ECO:0000313" key="1">
    <source>
        <dbReference type="EMBL" id="MCY1143098.1"/>
    </source>
</evidence>
<reference evidence="1" key="1">
    <citation type="submission" date="2022-11" db="EMBL/GenBank/DDBJ databases">
        <authorList>
            <person name="Somphong A."/>
            <person name="Phongsopitanun W."/>
        </authorList>
    </citation>
    <scope>NUCLEOTIDE SEQUENCE</scope>
    <source>
        <strain evidence="1">Pm04-4</strain>
    </source>
</reference>
<keyword evidence="2" id="KW-1185">Reference proteome</keyword>
<sequence>MSFRREVVVRIDGGGDAAGIARRLADALVELNIVVDRRGPDLPYEPGPAAATVLEPGVQWADHEDNGVKIHTEPSMYHSFSNWARPNCDRCGARVGTDAVKAAFDTWLGATEPALSCQECGWSAPIGNWPAPWPFAFGAPAVAFENWPPLDPQFLGEVREALGGRTRVIRTFL</sequence>
<proteinExistence type="predicted"/>
<dbReference type="EMBL" id="JAPNTZ010000014">
    <property type="protein sequence ID" value="MCY1143098.1"/>
    <property type="molecule type" value="Genomic_DNA"/>
</dbReference>
<name>A0ABT4BBW8_9ACTN</name>